<comment type="caution">
    <text evidence="2">The sequence shown here is derived from an EMBL/GenBank/DDBJ whole genome shotgun (WGS) entry which is preliminary data.</text>
</comment>
<dbReference type="AlphaFoldDB" id="A0A2T4N4H4"/>
<feature type="region of interest" description="Disordered" evidence="1">
    <location>
        <begin position="47"/>
        <end position="69"/>
    </location>
</feature>
<organism evidence="2 3">
    <name type="scientific">Aeromonas veronii</name>
    <dbReference type="NCBI Taxonomy" id="654"/>
    <lineage>
        <taxon>Bacteria</taxon>
        <taxon>Pseudomonadati</taxon>
        <taxon>Pseudomonadota</taxon>
        <taxon>Gammaproteobacteria</taxon>
        <taxon>Aeromonadales</taxon>
        <taxon>Aeromonadaceae</taxon>
        <taxon>Aeromonas</taxon>
    </lineage>
</organism>
<dbReference type="Proteomes" id="UP000241986">
    <property type="component" value="Unassembled WGS sequence"/>
</dbReference>
<accession>A0A2T4N4H4</accession>
<dbReference type="EMBL" id="PZKL01000017">
    <property type="protein sequence ID" value="PTH81718.1"/>
    <property type="molecule type" value="Genomic_DNA"/>
</dbReference>
<evidence type="ECO:0000256" key="1">
    <source>
        <dbReference type="SAM" id="MobiDB-lite"/>
    </source>
</evidence>
<reference evidence="2 3" key="1">
    <citation type="submission" date="2018-03" db="EMBL/GenBank/DDBJ databases">
        <title>Aeromonas veronii whole genome sequencing and analysis.</title>
        <authorList>
            <person name="Xie H."/>
            <person name="Liu T."/>
            <person name="Wang K."/>
        </authorList>
    </citation>
    <scope>NUCLEOTIDE SEQUENCE [LARGE SCALE GENOMIC DNA]</scope>
    <source>
        <strain evidence="2 3">XH.VA.1</strain>
    </source>
</reference>
<feature type="region of interest" description="Disordered" evidence="1">
    <location>
        <begin position="81"/>
        <end position="127"/>
    </location>
</feature>
<feature type="compositionally biased region" description="Basic and acidic residues" evidence="1">
    <location>
        <begin position="98"/>
        <end position="107"/>
    </location>
</feature>
<sequence length="127" mass="14415">MQVLFSKGKIWNRYKKQQDMRLIPAIVRTMGRSVKGIPSSPLLLARSDKPRAAPEQTGHICGEKNGRARRARVGAYQSGRRIYQNGIAMPPQLRRQPRRDSQHERAKNNRHKNGAARATPNGRVIPK</sequence>
<name>A0A2T4N4H4_AERVE</name>
<proteinExistence type="predicted"/>
<evidence type="ECO:0000313" key="3">
    <source>
        <dbReference type="Proteomes" id="UP000241986"/>
    </source>
</evidence>
<gene>
    <name evidence="2" type="ORF">DAA48_07795</name>
</gene>
<evidence type="ECO:0000313" key="2">
    <source>
        <dbReference type="EMBL" id="PTH81718.1"/>
    </source>
</evidence>
<protein>
    <submittedName>
        <fullName evidence="2">Uncharacterized protein</fullName>
    </submittedName>
</protein>